<name>A0A2P2I2Z3_9CRUS</name>
<dbReference type="EMBL" id="IACF01002610">
    <property type="protein sequence ID" value="LAB68256.1"/>
    <property type="molecule type" value="mRNA"/>
</dbReference>
<dbReference type="EMBL" id="IACT01002865">
    <property type="protein sequence ID" value="LAC22122.1"/>
    <property type="molecule type" value="mRNA"/>
</dbReference>
<evidence type="ECO:0000313" key="2">
    <source>
        <dbReference type="EMBL" id="LAC22122.1"/>
    </source>
</evidence>
<dbReference type="InterPro" id="IPR012337">
    <property type="entry name" value="RNaseH-like_sf"/>
</dbReference>
<reference evidence="1" key="2">
    <citation type="journal article" date="2018" name="Biosci. Biotechnol. Biochem.">
        <title>Polysaccharide hydrolase of the hadal zone amphipods Hirondellea gigas.</title>
        <authorList>
            <person name="Kobayashi H."/>
            <person name="Nagahama T."/>
            <person name="Arai W."/>
            <person name="Sasagawa Y."/>
            <person name="Umeda M."/>
            <person name="Hayashi T."/>
            <person name="Nikaido I."/>
            <person name="Watanabe H."/>
            <person name="Oguri K."/>
            <person name="Kitazato H."/>
            <person name="Fujioka K."/>
            <person name="Kido Y."/>
            <person name="Takami H."/>
        </authorList>
    </citation>
    <scope>NUCLEOTIDE SEQUENCE</scope>
    <source>
        <tissue evidence="1">Whole body</tissue>
    </source>
</reference>
<proteinExistence type="evidence at transcript level"/>
<dbReference type="AlphaFoldDB" id="A0A2P2I2Z3"/>
<sequence length="594" mass="68155">MSVRKRKYSDEFLKWGFTDIVNAGMERPQCVVCLEVLAHESMKPAKLQRHLETKHPDLKDKSIDFFKAKLIGVKSRRLDHTGLFQNKNLAAIEASYTVALRIARAKKPHTIAENLIFPCTKDIVRLMIGPEAVNKLSPLSVSNNTIKRRITDMSEDILCQVIQELKETPTGLFSMQLDETTDVTNFAQLLVYVRYYKNGKIKEEFLFCKPLQTSTTAADIFDLIDDFFNEHSIKWEKLCGVCTDGAPAMLGCKSGFQSLVKKVTPEVIGTHCMIHRQVLATKTLPEPFKEVLNRVIKAVNVVKSRPLATRLFKVLCEDMGSTHEALLFHTEVRWLSKGKALKRFFELRGELQIFLASQNASEYESLFTDEFTLCKLAYLVDMFEIFNSVNTGLQGKESTIITLSEKISSFKMKLELWITKINQKKLYMFPTLAQFVEEAANEINIDDLYGLIQEHLENLTVRIRSYFPDECCKSFSLTINPFNASVSNVPEAAEEEFIDLKNTFEAKSWFGELQLQEFWAESFKKFPVISEIAIRNLLPFPTTYLCETAFSQLLILKNKYRNKLNLEDDLRCAISTTEPRIELLAKKMQYQPSH</sequence>
<reference evidence="2" key="1">
    <citation type="submission" date="2017-11" db="EMBL/GenBank/DDBJ databases">
        <title>The sensing device of the deep-sea amphipod.</title>
        <authorList>
            <person name="Kobayashi H."/>
            <person name="Nagahama T."/>
            <person name="Arai W."/>
            <person name="Sasagawa Y."/>
            <person name="Umeda M."/>
            <person name="Hayashi T."/>
            <person name="Nikaido I."/>
            <person name="Watanabe H."/>
            <person name="Oguri K."/>
            <person name="Kitazato H."/>
            <person name="Fujioka K."/>
            <person name="Kido Y."/>
            <person name="Takami H."/>
        </authorList>
    </citation>
    <scope>NUCLEOTIDE SEQUENCE</scope>
    <source>
        <tissue evidence="2">Whole body</tissue>
    </source>
</reference>
<dbReference type="SUPFAM" id="SSF53098">
    <property type="entry name" value="Ribonuclease H-like"/>
    <property type="match status" value="1"/>
</dbReference>
<accession>A0A2P2I2Z3</accession>
<organism evidence="1">
    <name type="scientific">Hirondellea gigas</name>
    <dbReference type="NCBI Taxonomy" id="1518452"/>
    <lineage>
        <taxon>Eukaryota</taxon>
        <taxon>Metazoa</taxon>
        <taxon>Ecdysozoa</taxon>
        <taxon>Arthropoda</taxon>
        <taxon>Crustacea</taxon>
        <taxon>Multicrustacea</taxon>
        <taxon>Malacostraca</taxon>
        <taxon>Eumalacostraca</taxon>
        <taxon>Peracarida</taxon>
        <taxon>Amphipoda</taxon>
        <taxon>Amphilochidea</taxon>
        <taxon>Lysianassida</taxon>
        <taxon>Lysianassidira</taxon>
        <taxon>Lysianassoidea</taxon>
        <taxon>Lysianassidae</taxon>
        <taxon>Hirondellea</taxon>
    </lineage>
</organism>
<dbReference type="PANTHER" id="PTHR45913:SF22">
    <property type="entry name" value="SCAN BOX DOMAIN-CONTAINING PROTEIN"/>
    <property type="match status" value="1"/>
</dbReference>
<protein>
    <submittedName>
        <fullName evidence="1">Protein ZBED8-like</fullName>
    </submittedName>
</protein>
<evidence type="ECO:0000313" key="1">
    <source>
        <dbReference type="EMBL" id="LAB68256.1"/>
    </source>
</evidence>
<dbReference type="PANTHER" id="PTHR45913">
    <property type="entry name" value="EPM2A-INTERACTING PROTEIN 1"/>
    <property type="match status" value="1"/>
</dbReference>